<protein>
    <submittedName>
        <fullName evidence="3">Nif3-like dinuclear metal center hexameric protein</fullName>
    </submittedName>
</protein>
<keyword evidence="4" id="KW-1185">Reference proteome</keyword>
<dbReference type="PANTHER" id="PTHR13799:SF14">
    <property type="entry name" value="GTP CYCLOHYDROLASE 1 TYPE 2 HOMOLOG"/>
    <property type="match status" value="1"/>
</dbReference>
<dbReference type="NCBIfam" id="TIGR00486">
    <property type="entry name" value="YbgI_SA1388"/>
    <property type="match status" value="1"/>
</dbReference>
<evidence type="ECO:0000313" key="3">
    <source>
        <dbReference type="EMBL" id="MDP9500757.1"/>
    </source>
</evidence>
<dbReference type="Proteomes" id="UP001224083">
    <property type="component" value="Unassembled WGS sequence"/>
</dbReference>
<sequence length="251" mass="27621">MNALELEHILNNKLNTHAISDYAPNGLQVEGKKDIQKIITGVTASQALIEYAVSQHADAILVHHGYFWKSENPCIRGMKGKRIKTLLVNDINLYGYHLPLDVHPELGNNARLAALLEIENLQPLEQTAVSIPVYGTLATPLTSEAFALRIEQVLKRKPLVCSDNAPHLIRTVGICTGGGQGYIDLAANQGIDAFITGEVSEQTIHSAREQGIHFFAAGHHATERYGIQALGEWLSQQYDLEVEFKDIDNPA</sequence>
<dbReference type="EMBL" id="JAQAHH010000006">
    <property type="protein sequence ID" value="MDP9500757.1"/>
    <property type="molecule type" value="Genomic_DNA"/>
</dbReference>
<dbReference type="PANTHER" id="PTHR13799">
    <property type="entry name" value="NGG1 INTERACTING FACTOR 3"/>
    <property type="match status" value="1"/>
</dbReference>
<comment type="similarity">
    <text evidence="1">Belongs to the GTP cyclohydrolase I type 2/NIF3 family.</text>
</comment>
<organism evidence="3 4">
    <name type="scientific">Bisgaard Taxon 45</name>
    <dbReference type="NCBI Taxonomy" id="304289"/>
    <lineage>
        <taxon>Bacteria</taxon>
        <taxon>Pseudomonadati</taxon>
        <taxon>Pseudomonadota</taxon>
        <taxon>Gammaproteobacteria</taxon>
        <taxon>Pasteurellales</taxon>
        <taxon>Pasteurellaceae</taxon>
    </lineage>
</organism>
<keyword evidence="2" id="KW-0479">Metal-binding</keyword>
<evidence type="ECO:0000313" key="4">
    <source>
        <dbReference type="Proteomes" id="UP001224083"/>
    </source>
</evidence>
<dbReference type="SUPFAM" id="SSF102705">
    <property type="entry name" value="NIF3 (NGG1p interacting factor 3)-like"/>
    <property type="match status" value="1"/>
</dbReference>
<evidence type="ECO:0000256" key="1">
    <source>
        <dbReference type="ARBA" id="ARBA00006964"/>
    </source>
</evidence>
<accession>A0ABT9KHU5</accession>
<name>A0ABT9KHU5_9PAST</name>
<reference evidence="3 4" key="1">
    <citation type="submission" date="2022-12" db="EMBL/GenBank/DDBJ databases">
        <title>Genome sequence of Pasteurellaceae Bisgaard Taxon 45.</title>
        <authorList>
            <person name="Foggin C."/>
            <person name="Rosen L.E."/>
            <person name="Henton M."/>
            <person name="Buys A."/>
            <person name="Floyd T."/>
            <person name="Turner A.D."/>
            <person name="Tarbin J."/>
            <person name="Lloyd A.S."/>
            <person name="Chaitezvi C."/>
            <person name="Ellis R.J."/>
            <person name="Roberts H.C."/>
            <person name="Dastjerdi A."/>
            <person name="Nunez A."/>
            <person name="Van Vliet A.H."/>
            <person name="Steinbach F."/>
        </authorList>
    </citation>
    <scope>NUCLEOTIDE SEQUENCE [LARGE SCALE GENOMIC DNA]</scope>
    <source>
        <strain evidence="3 4">VF20HR</strain>
    </source>
</reference>
<comment type="caution">
    <text evidence="3">The sequence shown here is derived from an EMBL/GenBank/DDBJ whole genome shotgun (WGS) entry which is preliminary data.</text>
</comment>
<dbReference type="Pfam" id="PF01784">
    <property type="entry name" value="DUF34_NIF3"/>
    <property type="match status" value="1"/>
</dbReference>
<evidence type="ECO:0000256" key="2">
    <source>
        <dbReference type="ARBA" id="ARBA00022723"/>
    </source>
</evidence>
<dbReference type="Gene3D" id="3.40.1390.30">
    <property type="entry name" value="NIF3 (NGG1p interacting factor 3)-like"/>
    <property type="match status" value="2"/>
</dbReference>
<gene>
    <name evidence="3" type="ORF">O7M46_07270</name>
</gene>
<proteinExistence type="inferred from homology"/>
<dbReference type="InterPro" id="IPR036069">
    <property type="entry name" value="DUF34/NIF3_sf"/>
</dbReference>
<dbReference type="InterPro" id="IPR002678">
    <property type="entry name" value="DUF34/NIF3"/>
</dbReference>